<dbReference type="Pfam" id="PF13411">
    <property type="entry name" value="MerR_1"/>
    <property type="match status" value="1"/>
</dbReference>
<dbReference type="RefSeq" id="WP_010073478.1">
    <property type="nucleotide sequence ID" value="NC_014393.1"/>
</dbReference>
<keyword evidence="4" id="KW-1185">Reference proteome</keyword>
<gene>
    <name evidence="3" type="ordered locus">Clocel_3400</name>
</gene>
<dbReference type="PANTHER" id="PTHR30204">
    <property type="entry name" value="REDOX-CYCLING DRUG-SENSING TRANSCRIPTIONAL ACTIVATOR SOXR"/>
    <property type="match status" value="1"/>
</dbReference>
<dbReference type="SMART" id="SM00422">
    <property type="entry name" value="HTH_MERR"/>
    <property type="match status" value="1"/>
</dbReference>
<dbReference type="Gene3D" id="3.40.50.150">
    <property type="entry name" value="Vaccinia Virus protein VP39"/>
    <property type="match status" value="1"/>
</dbReference>
<dbReference type="CDD" id="cd02440">
    <property type="entry name" value="AdoMet_MTases"/>
    <property type="match status" value="1"/>
</dbReference>
<protein>
    <submittedName>
        <fullName evidence="3">Transcriptional regulator, MerR family</fullName>
    </submittedName>
</protein>
<dbReference type="SUPFAM" id="SSF53335">
    <property type="entry name" value="S-adenosyl-L-methionine-dependent methyltransferases"/>
    <property type="match status" value="1"/>
</dbReference>
<dbReference type="GO" id="GO:0003677">
    <property type="term" value="F:DNA binding"/>
    <property type="evidence" value="ECO:0007669"/>
    <property type="project" value="UniProtKB-KW"/>
</dbReference>
<dbReference type="InterPro" id="IPR009061">
    <property type="entry name" value="DNA-bd_dom_put_sf"/>
</dbReference>
<proteinExistence type="predicted"/>
<dbReference type="AlphaFoldDB" id="D9SVA5"/>
<name>D9SVA5_CLOC7</name>
<organism evidence="3 4">
    <name type="scientific">Clostridium cellulovorans (strain ATCC 35296 / DSM 3052 / OCM 3 / 743B)</name>
    <dbReference type="NCBI Taxonomy" id="573061"/>
    <lineage>
        <taxon>Bacteria</taxon>
        <taxon>Bacillati</taxon>
        <taxon>Bacillota</taxon>
        <taxon>Clostridia</taxon>
        <taxon>Eubacteriales</taxon>
        <taxon>Clostridiaceae</taxon>
        <taxon>Clostridium</taxon>
    </lineage>
</organism>
<evidence type="ECO:0000256" key="1">
    <source>
        <dbReference type="ARBA" id="ARBA00023125"/>
    </source>
</evidence>
<dbReference type="Proteomes" id="UP000002730">
    <property type="component" value="Chromosome"/>
</dbReference>
<feature type="domain" description="HTH merR-type" evidence="2">
    <location>
        <begin position="1"/>
        <end position="70"/>
    </location>
</feature>
<dbReference type="CDD" id="cd01106">
    <property type="entry name" value="HTH_TipAL-Mta"/>
    <property type="match status" value="1"/>
</dbReference>
<dbReference type="PANTHER" id="PTHR30204:SF90">
    <property type="entry name" value="HTH-TYPE TRANSCRIPTIONAL ACTIVATOR MTA"/>
    <property type="match status" value="1"/>
</dbReference>
<keyword evidence="1" id="KW-0238">DNA-binding</keyword>
<dbReference type="STRING" id="573061.Clocel_3400"/>
<accession>D9SVA5</accession>
<dbReference type="HOGENOM" id="CLU_813043_0_0_9"/>
<dbReference type="Pfam" id="PF13649">
    <property type="entry name" value="Methyltransf_25"/>
    <property type="match status" value="1"/>
</dbReference>
<dbReference type="InterPro" id="IPR047057">
    <property type="entry name" value="MerR_fam"/>
</dbReference>
<evidence type="ECO:0000313" key="3">
    <source>
        <dbReference type="EMBL" id="ADL53079.1"/>
    </source>
</evidence>
<dbReference type="InterPro" id="IPR029063">
    <property type="entry name" value="SAM-dependent_MTases_sf"/>
</dbReference>
<dbReference type="KEGG" id="ccb:Clocel_3400"/>
<dbReference type="InterPro" id="IPR000551">
    <property type="entry name" value="MerR-type_HTH_dom"/>
</dbReference>
<dbReference type="OrthoDB" id="9804312at2"/>
<dbReference type="Gene3D" id="1.10.1660.10">
    <property type="match status" value="1"/>
</dbReference>
<sequence length="341" mass="40076">MRTVNEVSKLAGVSIRTLHYYDEINLLKPTTVTEAGYRLYTNDDLIMLQQILLFKELGVSLEGIKKILRSADYDKHKVLECQQQLLSIKRNRLNSLINKLDNMINDNKLIDFNFFDNSETEWELIWDEIYHKQGEVQSEVLKTVMEAAEYFKNHDMKKVLDLGCGMGRHSLYLAKQGFCVTACDISEKGLEVTRRKAKKVGFEIDTVCCDMRELPFKDNTFDAILCTWVSGHGNLQDMKKHADEMLRVVKPNGIIFVDYPSRNDERYGIGIEIEKHTFTYNMPGEEKIPHHYSDEQEIIETYKGHYTDVKPHRYSFYDKEKNEYFIDAYLCYIQKKRLEKR</sequence>
<dbReference type="PRINTS" id="PR00040">
    <property type="entry name" value="HTHMERR"/>
</dbReference>
<dbReference type="EMBL" id="CP002160">
    <property type="protein sequence ID" value="ADL53079.1"/>
    <property type="molecule type" value="Genomic_DNA"/>
</dbReference>
<dbReference type="PROSITE" id="PS50937">
    <property type="entry name" value="HTH_MERR_2"/>
    <property type="match status" value="1"/>
</dbReference>
<dbReference type="GO" id="GO:0003700">
    <property type="term" value="F:DNA-binding transcription factor activity"/>
    <property type="evidence" value="ECO:0007669"/>
    <property type="project" value="InterPro"/>
</dbReference>
<dbReference type="eggNOG" id="COG0789">
    <property type="taxonomic scope" value="Bacteria"/>
</dbReference>
<dbReference type="InterPro" id="IPR041698">
    <property type="entry name" value="Methyltransf_25"/>
</dbReference>
<dbReference type="SUPFAM" id="SSF46955">
    <property type="entry name" value="Putative DNA-binding domain"/>
    <property type="match status" value="1"/>
</dbReference>
<evidence type="ECO:0000259" key="2">
    <source>
        <dbReference type="PROSITE" id="PS50937"/>
    </source>
</evidence>
<evidence type="ECO:0000313" key="4">
    <source>
        <dbReference type="Proteomes" id="UP000002730"/>
    </source>
</evidence>
<dbReference type="eggNOG" id="COG2226">
    <property type="taxonomic scope" value="Bacteria"/>
</dbReference>
<reference evidence="3 4" key="1">
    <citation type="submission" date="2010-08" db="EMBL/GenBank/DDBJ databases">
        <title>Complete sequence of Clostridium cellulovorans 743B.</title>
        <authorList>
            <consortium name="US DOE Joint Genome Institute"/>
            <person name="Lucas S."/>
            <person name="Copeland A."/>
            <person name="Lapidus A."/>
            <person name="Cheng J.-F."/>
            <person name="Bruce D."/>
            <person name="Goodwin L."/>
            <person name="Pitluck S."/>
            <person name="Chertkov O."/>
            <person name="Detter J.C."/>
            <person name="Han C."/>
            <person name="Tapia R."/>
            <person name="Land M."/>
            <person name="Hauser L."/>
            <person name="Chang Y.-J."/>
            <person name="Jeffries C."/>
            <person name="Kyrpides N."/>
            <person name="Ivanova N."/>
            <person name="Mikhailova N."/>
            <person name="Hemme C.L."/>
            <person name="Woyke T."/>
        </authorList>
    </citation>
    <scope>NUCLEOTIDE SEQUENCE [LARGE SCALE GENOMIC DNA]</scope>
    <source>
        <strain evidence="4">ATCC 35296 / DSM 3052 / OCM 3 / 743B</strain>
    </source>
</reference>